<dbReference type="InterPro" id="IPR009370">
    <property type="entry name" value="YutD-like"/>
</dbReference>
<protein>
    <submittedName>
        <fullName evidence="2">Uncharacterized protein</fullName>
    </submittedName>
</protein>
<name>A0A0R2CPL9_9LACO</name>
<dbReference type="AlphaFoldDB" id="A0A0R2CPL9"/>
<dbReference type="Proteomes" id="UP000051256">
    <property type="component" value="Unassembled WGS sequence"/>
</dbReference>
<reference evidence="2 3" key="1">
    <citation type="journal article" date="2015" name="Genome Announc.">
        <title>Expanding the biotechnology potential of lactobacilli through comparative genomics of 213 strains and associated genera.</title>
        <authorList>
            <person name="Sun Z."/>
            <person name="Harris H.M."/>
            <person name="McCann A."/>
            <person name="Guo C."/>
            <person name="Argimon S."/>
            <person name="Zhang W."/>
            <person name="Yang X."/>
            <person name="Jeffery I.B."/>
            <person name="Cooney J.C."/>
            <person name="Kagawa T.F."/>
            <person name="Liu W."/>
            <person name="Song Y."/>
            <person name="Salvetti E."/>
            <person name="Wrobel A."/>
            <person name="Rasinkangas P."/>
            <person name="Parkhill J."/>
            <person name="Rea M.C."/>
            <person name="O'Sullivan O."/>
            <person name="Ritari J."/>
            <person name="Douillard F.P."/>
            <person name="Paul Ross R."/>
            <person name="Yang R."/>
            <person name="Briner A.E."/>
            <person name="Felis G.E."/>
            <person name="de Vos W.M."/>
            <person name="Barrangou R."/>
            <person name="Klaenhammer T.R."/>
            <person name="Caufield P.W."/>
            <person name="Cui Y."/>
            <person name="Zhang H."/>
            <person name="O'Toole P.W."/>
        </authorList>
    </citation>
    <scope>NUCLEOTIDE SEQUENCE [LARGE SCALE GENOMIC DNA]</scope>
    <source>
        <strain evidence="2 3">DSM 24302</strain>
    </source>
</reference>
<gene>
    <name evidence="2" type="ORF">FC56_GL000447</name>
</gene>
<dbReference type="STRING" id="1423802.FC56_GL000447"/>
<organism evidence="2 3">
    <name type="scientific">Lentilactobacillus senioris DSM 24302 = JCM 17472</name>
    <dbReference type="NCBI Taxonomy" id="1423802"/>
    <lineage>
        <taxon>Bacteria</taxon>
        <taxon>Bacillati</taxon>
        <taxon>Bacillota</taxon>
        <taxon>Bacilli</taxon>
        <taxon>Lactobacillales</taxon>
        <taxon>Lactobacillaceae</taxon>
        <taxon>Lentilactobacillus</taxon>
    </lineage>
</organism>
<keyword evidence="3" id="KW-1185">Reference proteome</keyword>
<dbReference type="Gene3D" id="3.50.4.20">
    <property type="match status" value="1"/>
</dbReference>
<evidence type="ECO:0000256" key="1">
    <source>
        <dbReference type="SAM" id="MobiDB-lite"/>
    </source>
</evidence>
<evidence type="ECO:0000313" key="2">
    <source>
        <dbReference type="EMBL" id="KRM93729.1"/>
    </source>
</evidence>
<proteinExistence type="predicted"/>
<evidence type="ECO:0000313" key="3">
    <source>
        <dbReference type="Proteomes" id="UP000051256"/>
    </source>
</evidence>
<feature type="compositionally biased region" description="Basic residues" evidence="1">
    <location>
        <begin position="128"/>
        <end position="142"/>
    </location>
</feature>
<comment type="caution">
    <text evidence="2">The sequence shown here is derived from an EMBL/GenBank/DDBJ whole genome shotgun (WGS) entry which is preliminary data.</text>
</comment>
<sequence length="190" mass="22386">MDKNELKDLIEERNAKRKPMVKITFEDLTSFSINDHQYKMISDHNNSFDVHQFEMAFNSSFSKFDYIVGQLFDNQLRLRGFYEAGRDNADGPFIGQLNDILVEQLIFSDDIYIIQNLEPRPIPVPRSSSRRRRSRRGRQRNRRNSDNKNGGFKTTTTKVQNNEGKRKMVVKEKRKNGNHNFVIKENKKGK</sequence>
<accession>A0A0R2CPL9</accession>
<dbReference type="EMBL" id="AYZR01000008">
    <property type="protein sequence ID" value="KRM93729.1"/>
    <property type="molecule type" value="Genomic_DNA"/>
</dbReference>
<feature type="region of interest" description="Disordered" evidence="1">
    <location>
        <begin position="120"/>
        <end position="190"/>
    </location>
</feature>
<dbReference type="InterPro" id="IPR038141">
    <property type="entry name" value="YutD-like_sf"/>
</dbReference>
<dbReference type="PATRIC" id="fig|1423802.4.peg.457"/>
<dbReference type="Pfam" id="PF06265">
    <property type="entry name" value="YutD-like"/>
    <property type="match status" value="1"/>
</dbReference>
<dbReference type="RefSeq" id="WP_056978254.1">
    <property type="nucleotide sequence ID" value="NZ_AYZR01000008.1"/>
</dbReference>